<protein>
    <submittedName>
        <fullName evidence="1">Insecticidal toxin protein</fullName>
    </submittedName>
</protein>
<dbReference type="Gene3D" id="2.180.10.10">
    <property type="entry name" value="RHS repeat-associated core"/>
    <property type="match status" value="1"/>
</dbReference>
<feature type="non-terminal residue" evidence="1">
    <location>
        <position position="1"/>
    </location>
</feature>
<keyword evidence="2" id="KW-1185">Reference proteome</keyword>
<proteinExistence type="predicted"/>
<comment type="caution">
    <text evidence="1">The sequence shown here is derived from an EMBL/GenBank/DDBJ whole genome shotgun (WGS) entry which is preliminary data.</text>
</comment>
<reference evidence="1 2" key="1">
    <citation type="journal article" date="2011" name="PLoS Pathog.">
        <title>Dynamic evolution of pathogenicity revealed by sequencing and comparative genomics of 19 Pseudomonas syringae isolates.</title>
        <authorList>
            <person name="Baltrus D.A."/>
            <person name="Nishimura M.T."/>
            <person name="Romanchuk A."/>
            <person name="Chang J.H."/>
            <person name="Mukhtar M.S."/>
            <person name="Cherkis K."/>
            <person name="Roach J."/>
            <person name="Grant S.R."/>
            <person name="Jones C.D."/>
            <person name="Dangl J.L."/>
        </authorList>
    </citation>
    <scope>NUCLEOTIDE SEQUENCE [LARGE SCALE GENOMIC DNA]</scope>
    <source>
        <strain evidence="1 2">1704B</strain>
    </source>
</reference>
<dbReference type="EMBL" id="AEAI01004726">
    <property type="protein sequence ID" value="EGH49795.1"/>
    <property type="molecule type" value="Genomic_DNA"/>
</dbReference>
<accession>F3GRU2</accession>
<dbReference type="HOGENOM" id="CLU_3352949_0_0_6"/>
<dbReference type="AlphaFoldDB" id="F3GRU2"/>
<organism evidence="1 2">
    <name type="scientific">Pseudomonas syringae pv. pisi str. 1704B</name>
    <dbReference type="NCBI Taxonomy" id="629263"/>
    <lineage>
        <taxon>Bacteria</taxon>
        <taxon>Pseudomonadati</taxon>
        <taxon>Pseudomonadota</taxon>
        <taxon>Gammaproteobacteria</taxon>
        <taxon>Pseudomonadales</taxon>
        <taxon>Pseudomonadaceae</taxon>
        <taxon>Pseudomonas</taxon>
        <taxon>Pseudomonas syringae</taxon>
    </lineage>
</organism>
<evidence type="ECO:0000313" key="1">
    <source>
        <dbReference type="EMBL" id="EGH49795.1"/>
    </source>
</evidence>
<sequence length="38" mass="4150">RVLHWEAGKPDSIANDQVRYSLGDHLGSSTLELDQQGG</sequence>
<evidence type="ECO:0000313" key="2">
    <source>
        <dbReference type="Proteomes" id="UP000004986"/>
    </source>
</evidence>
<feature type="non-terminal residue" evidence="1">
    <location>
        <position position="38"/>
    </location>
</feature>
<dbReference type="Proteomes" id="UP000004986">
    <property type="component" value="Unassembled WGS sequence"/>
</dbReference>
<name>F3GRU2_PSESJ</name>
<gene>
    <name evidence="1" type="ORF">PSYPI_48315</name>
</gene>